<sequence length="94" mass="10948">MNLSLGQYEADIFQIIDKFNSENPRDQAWRFALTRIDKRKYKIVGEVENGILMQTELEEDLKQVVEQNKETQAISHPVSHAALWSMNKLRNETG</sequence>
<protein>
    <submittedName>
        <fullName evidence="1">Uncharacterized protein</fullName>
    </submittedName>
</protein>
<comment type="caution">
    <text evidence="1">The sequence shown here is derived from an EMBL/GenBank/DDBJ whole genome shotgun (WGS) entry which is preliminary data.</text>
</comment>
<dbReference type="EMBL" id="QWDN01001071">
    <property type="protein sequence ID" value="TEB40644.1"/>
    <property type="molecule type" value="Genomic_DNA"/>
</dbReference>
<dbReference type="Proteomes" id="UP000298340">
    <property type="component" value="Unassembled WGS sequence"/>
</dbReference>
<evidence type="ECO:0000313" key="1">
    <source>
        <dbReference type="EMBL" id="TEB40644.1"/>
    </source>
</evidence>
<evidence type="ECO:0000313" key="2">
    <source>
        <dbReference type="Proteomes" id="UP000298340"/>
    </source>
</evidence>
<accession>A0A4Y7U2X9</accession>
<name>A0A4Y7U2X9_9FLAO</name>
<proteinExistence type="predicted"/>
<feature type="non-terminal residue" evidence="1">
    <location>
        <position position="94"/>
    </location>
</feature>
<reference evidence="1 2" key="1">
    <citation type="journal article" date="2018" name="Syst. Appl. Microbiol.">
        <title>Flavobacterium circumlabens sp. nov. and Flavobacterium cupreum sp. nov., two psychrotrophic species isolated from Antarctic environmental samples.</title>
        <authorList>
            <person name="Kralova S."/>
            <person name="Busse H.J."/>
            <person name="Svec P."/>
            <person name="Maslanova I."/>
            <person name="Stankova E."/>
            <person name="Bartak M."/>
            <person name="Sedlacek I."/>
        </authorList>
    </citation>
    <scope>NUCLEOTIDE SEQUENCE [LARGE SCALE GENOMIC DNA]</scope>
    <source>
        <strain evidence="1 2">CCM 8828</strain>
    </source>
</reference>
<organism evidence="1 2">
    <name type="scientific">Flavobacterium circumlabens</name>
    <dbReference type="NCBI Taxonomy" id="2133765"/>
    <lineage>
        <taxon>Bacteria</taxon>
        <taxon>Pseudomonadati</taxon>
        <taxon>Bacteroidota</taxon>
        <taxon>Flavobacteriia</taxon>
        <taxon>Flavobacteriales</taxon>
        <taxon>Flavobacteriaceae</taxon>
        <taxon>Flavobacterium</taxon>
    </lineage>
</organism>
<dbReference type="AlphaFoldDB" id="A0A4Y7U2X9"/>
<gene>
    <name evidence="1" type="ORF">D0809_29560</name>
</gene>